<dbReference type="SUPFAM" id="SSF53756">
    <property type="entry name" value="UDP-Glycosyltransferase/glycogen phosphorylase"/>
    <property type="match status" value="1"/>
</dbReference>
<sequence>MAIFGTRPEGIKMAPVVKELMSREDVECIFLNTAQHREMLDQVLELFEIKPDFDLNLMKDRQTPIELTSKMLVEITKVLEETNPDLVLVHGDTATTFAGAFAAFQRQIPVGHVEAGLRTEDIYSPFPEEANRQLVGRITTHHFAATETNREALLRENIRPENIYVVGNSVIDALLQVTSKVFAFEEPLKSIMESGKRTILMTTHRRENLAQLKGVYSAINRILVEHEDVQIVFPVHKNPAVRDEIAKHLNLNERTHLVEPLDYEVFAHLMKEAYLIFTDSGGIQEEAPALGKPVLVARNNTERPEGVEAGTLKLCGTDESVVYKELKELLTNPAAYEKMSGAKNPYGDGTTSEKIADIIMKKIREEKSARETVYS</sequence>
<protein>
    <recommendedName>
        <fullName evidence="3">UDP-N-acetylglucosamine 2-epimerase (non-hydrolyzing)</fullName>
        <ecNumber evidence="3">5.1.3.14</ecNumber>
    </recommendedName>
</protein>
<evidence type="ECO:0000313" key="6">
    <source>
        <dbReference type="EMBL" id="MBD7970459.1"/>
    </source>
</evidence>
<dbReference type="EMBL" id="JACSQL010000012">
    <property type="protein sequence ID" value="MBD7970459.1"/>
    <property type="molecule type" value="Genomic_DNA"/>
</dbReference>
<gene>
    <name evidence="6" type="primary">wecB</name>
    <name evidence="6" type="ORF">H9647_20545</name>
</gene>
<dbReference type="PANTHER" id="PTHR43174:SF2">
    <property type="entry name" value="UDP-N-ACETYLGLUCOSAMINE 2-EPIMERASE"/>
    <property type="match status" value="1"/>
</dbReference>
<organism evidence="6 7">
    <name type="scientific">Paenibacillus gallinarum</name>
    <dbReference type="NCBI Taxonomy" id="2762232"/>
    <lineage>
        <taxon>Bacteria</taxon>
        <taxon>Bacillati</taxon>
        <taxon>Bacillota</taxon>
        <taxon>Bacilli</taxon>
        <taxon>Bacillales</taxon>
        <taxon>Paenibacillaceae</taxon>
        <taxon>Paenibacillus</taxon>
    </lineage>
</organism>
<dbReference type="EC" id="5.1.3.14" evidence="3"/>
<name>A0ABR8T4E4_9BACL</name>
<evidence type="ECO:0000256" key="2">
    <source>
        <dbReference type="ARBA" id="ARBA00038209"/>
    </source>
</evidence>
<dbReference type="InterPro" id="IPR003331">
    <property type="entry name" value="UDP_GlcNAc_Epimerase_2_dom"/>
</dbReference>
<dbReference type="NCBIfam" id="TIGR00236">
    <property type="entry name" value="wecB"/>
    <property type="match status" value="1"/>
</dbReference>
<dbReference type="CDD" id="cd03786">
    <property type="entry name" value="GTB_UDP-GlcNAc_2-Epimerase"/>
    <property type="match status" value="1"/>
</dbReference>
<comment type="caution">
    <text evidence="6">The sequence shown here is derived from an EMBL/GenBank/DDBJ whole genome shotgun (WGS) entry which is preliminary data.</text>
</comment>
<feature type="domain" description="UDP-N-acetylglucosamine 2-epimerase" evidence="5">
    <location>
        <begin position="18"/>
        <end position="359"/>
    </location>
</feature>
<evidence type="ECO:0000313" key="7">
    <source>
        <dbReference type="Proteomes" id="UP000608071"/>
    </source>
</evidence>
<keyword evidence="7" id="KW-1185">Reference proteome</keyword>
<comment type="similarity">
    <text evidence="2 4">Belongs to the UDP-N-acetylglucosamine 2-epimerase family.</text>
</comment>
<dbReference type="RefSeq" id="WP_191803641.1">
    <property type="nucleotide sequence ID" value="NZ_JACSQL010000012.1"/>
</dbReference>
<proteinExistence type="inferred from homology"/>
<accession>A0ABR8T4E4</accession>
<evidence type="ECO:0000256" key="3">
    <source>
        <dbReference type="ARBA" id="ARBA00038858"/>
    </source>
</evidence>
<dbReference type="Gene3D" id="3.40.50.2000">
    <property type="entry name" value="Glycogen Phosphorylase B"/>
    <property type="match status" value="2"/>
</dbReference>
<evidence type="ECO:0000256" key="1">
    <source>
        <dbReference type="ARBA" id="ARBA00023235"/>
    </source>
</evidence>
<evidence type="ECO:0000259" key="5">
    <source>
        <dbReference type="Pfam" id="PF02350"/>
    </source>
</evidence>
<dbReference type="GO" id="GO:0008761">
    <property type="term" value="F:UDP-N-acetylglucosamine 2-epimerase activity"/>
    <property type="evidence" value="ECO:0007669"/>
    <property type="project" value="UniProtKB-EC"/>
</dbReference>
<evidence type="ECO:0000256" key="4">
    <source>
        <dbReference type="RuleBase" id="RU003513"/>
    </source>
</evidence>
<dbReference type="Pfam" id="PF02350">
    <property type="entry name" value="Epimerase_2"/>
    <property type="match status" value="1"/>
</dbReference>
<reference evidence="6 7" key="1">
    <citation type="submission" date="2020-08" db="EMBL/GenBank/DDBJ databases">
        <title>A Genomic Blueprint of the Chicken Gut Microbiome.</title>
        <authorList>
            <person name="Gilroy R."/>
            <person name="Ravi A."/>
            <person name="Getino M."/>
            <person name="Pursley I."/>
            <person name="Horton D.L."/>
            <person name="Alikhan N.-F."/>
            <person name="Baker D."/>
            <person name="Gharbi K."/>
            <person name="Hall N."/>
            <person name="Watson M."/>
            <person name="Adriaenssens E.M."/>
            <person name="Foster-Nyarko E."/>
            <person name="Jarju S."/>
            <person name="Secka A."/>
            <person name="Antonio M."/>
            <person name="Oren A."/>
            <person name="Chaudhuri R."/>
            <person name="La Ragione R.M."/>
            <person name="Hildebrand F."/>
            <person name="Pallen M.J."/>
        </authorList>
    </citation>
    <scope>NUCLEOTIDE SEQUENCE [LARGE SCALE GENOMIC DNA]</scope>
    <source>
        <strain evidence="6 7">Sa2BVA9</strain>
    </source>
</reference>
<keyword evidence="1 4" id="KW-0413">Isomerase</keyword>
<dbReference type="Proteomes" id="UP000608071">
    <property type="component" value="Unassembled WGS sequence"/>
</dbReference>
<dbReference type="InterPro" id="IPR029767">
    <property type="entry name" value="WecB-like"/>
</dbReference>
<dbReference type="PANTHER" id="PTHR43174">
    <property type="entry name" value="UDP-N-ACETYLGLUCOSAMINE 2-EPIMERASE"/>
    <property type="match status" value="1"/>
</dbReference>